<dbReference type="Gene3D" id="1.10.260.40">
    <property type="entry name" value="lambda repressor-like DNA-binding domains"/>
    <property type="match status" value="1"/>
</dbReference>
<protein>
    <submittedName>
        <fullName evidence="3">Helix-turn-helix transcriptional regulator</fullName>
    </submittedName>
</protein>
<gene>
    <name evidence="3" type="ORF">OXH55_10050</name>
</gene>
<evidence type="ECO:0000259" key="2">
    <source>
        <dbReference type="PROSITE" id="PS50943"/>
    </source>
</evidence>
<evidence type="ECO:0000256" key="1">
    <source>
        <dbReference type="ARBA" id="ARBA00023125"/>
    </source>
</evidence>
<dbReference type="InterPro" id="IPR001387">
    <property type="entry name" value="Cro/C1-type_HTH"/>
</dbReference>
<reference evidence="3" key="1">
    <citation type="submission" date="2022-12" db="EMBL/GenBank/DDBJ databases">
        <authorList>
            <person name="Wang J."/>
        </authorList>
    </citation>
    <scope>NUCLEOTIDE SEQUENCE</scope>
    <source>
        <strain evidence="3">HY-42-06</strain>
    </source>
</reference>
<evidence type="ECO:0000313" key="3">
    <source>
        <dbReference type="EMBL" id="MCY6370973.1"/>
    </source>
</evidence>
<dbReference type="PANTHER" id="PTHR46558:SF11">
    <property type="entry name" value="HTH-TYPE TRANSCRIPTIONAL REGULATOR XRE"/>
    <property type="match status" value="1"/>
</dbReference>
<dbReference type="CDD" id="cd00093">
    <property type="entry name" value="HTH_XRE"/>
    <property type="match status" value="1"/>
</dbReference>
<dbReference type="Pfam" id="PF01381">
    <property type="entry name" value="HTH_3"/>
    <property type="match status" value="1"/>
</dbReference>
<dbReference type="InterPro" id="IPR010982">
    <property type="entry name" value="Lambda_DNA-bd_dom_sf"/>
</dbReference>
<dbReference type="EMBL" id="JAPQES010000003">
    <property type="protein sequence ID" value="MCY6370973.1"/>
    <property type="molecule type" value="Genomic_DNA"/>
</dbReference>
<name>A0ABT4CPJ6_9CLOT</name>
<evidence type="ECO:0000313" key="4">
    <source>
        <dbReference type="Proteomes" id="UP001079657"/>
    </source>
</evidence>
<organism evidence="3 4">
    <name type="scientific">Clostridium ganghwense</name>
    <dbReference type="NCBI Taxonomy" id="312089"/>
    <lineage>
        <taxon>Bacteria</taxon>
        <taxon>Bacillati</taxon>
        <taxon>Bacillota</taxon>
        <taxon>Clostridia</taxon>
        <taxon>Eubacteriales</taxon>
        <taxon>Clostridiaceae</taxon>
        <taxon>Clostridium</taxon>
    </lineage>
</organism>
<dbReference type="PANTHER" id="PTHR46558">
    <property type="entry name" value="TRACRIPTIONAL REGULATORY PROTEIN-RELATED-RELATED"/>
    <property type="match status" value="1"/>
</dbReference>
<feature type="domain" description="HTH cro/C1-type" evidence="2">
    <location>
        <begin position="10"/>
        <end position="63"/>
    </location>
</feature>
<dbReference type="SUPFAM" id="SSF47413">
    <property type="entry name" value="lambda repressor-like DNA-binding domains"/>
    <property type="match status" value="1"/>
</dbReference>
<keyword evidence="1" id="KW-0238">DNA-binding</keyword>
<proteinExistence type="predicted"/>
<dbReference type="PROSITE" id="PS50943">
    <property type="entry name" value="HTH_CROC1"/>
    <property type="match status" value="1"/>
</dbReference>
<dbReference type="SMART" id="SM00530">
    <property type="entry name" value="HTH_XRE"/>
    <property type="match status" value="1"/>
</dbReference>
<accession>A0ABT4CPJ6</accession>
<comment type="caution">
    <text evidence="3">The sequence shown here is derived from an EMBL/GenBank/DDBJ whole genome shotgun (WGS) entry which is preliminary data.</text>
</comment>
<sequence>MKKMDIGKNIQNLRKKTNMTQQDLADTLGISRSAVSRLESKPSIDTSLLEKISTAFNVPIISLICNENEDTSDAIAADVINSVKSIRTLHSNSIELYRKLPDKTRNFTRALGIEIYKEIIECECASIKKFATSLKININPLFDNNNNKLQKNCTQFIDTFTADWIENTYKWKEL</sequence>
<dbReference type="Proteomes" id="UP001079657">
    <property type="component" value="Unassembled WGS sequence"/>
</dbReference>
<keyword evidence="4" id="KW-1185">Reference proteome</keyword>